<proteinExistence type="inferred from homology"/>
<dbReference type="PANTHER" id="PTHR11803:SF58">
    <property type="entry name" value="PROTEIN HMF1-RELATED"/>
    <property type="match status" value="1"/>
</dbReference>
<dbReference type="PANTHER" id="PTHR11803">
    <property type="entry name" value="2-IMINOBUTANOATE/2-IMINOPROPANOATE DEAMINASE RIDA"/>
    <property type="match status" value="1"/>
</dbReference>
<comment type="caution">
    <text evidence="2">The sequence shown here is derived from an EMBL/GenBank/DDBJ whole genome shotgun (WGS) entry which is preliminary data.</text>
</comment>
<dbReference type="SUPFAM" id="SSF55298">
    <property type="entry name" value="YjgF-like"/>
    <property type="match status" value="1"/>
</dbReference>
<dbReference type="Pfam" id="PF01042">
    <property type="entry name" value="Ribonuc_L-PSP"/>
    <property type="match status" value="1"/>
</dbReference>
<sequence length="227" mass="24202">MAGLKLLNPASVAPSGPFSHGLVIPAGHDIIVTAGQIGTTDAEGTIPESYEEQVSAAVQNLGRVLAEAGATPKDIIKLTYYIVDYDVSIRPVHINALLKFLDGHRPGTALIGVARLGNPKLKFEIEAIAAVKPGCPHVGHSKRNSPRLSSRRMLASGSLQYSDCHSSRLFCQRLRSTCMCSAVASPYCSSRIQSVSRGSWRSPSRAVPPLACRAAAPSQWTWLAFVG</sequence>
<keyword evidence="3" id="KW-1185">Reference proteome</keyword>
<dbReference type="InterPro" id="IPR035959">
    <property type="entry name" value="RutC-like_sf"/>
</dbReference>
<dbReference type="EMBL" id="JAZHXJ010000967">
    <property type="protein sequence ID" value="KAL1847647.1"/>
    <property type="molecule type" value="Genomic_DNA"/>
</dbReference>
<organism evidence="2 3">
    <name type="scientific">Phialemonium thermophilum</name>
    <dbReference type="NCBI Taxonomy" id="223376"/>
    <lineage>
        <taxon>Eukaryota</taxon>
        <taxon>Fungi</taxon>
        <taxon>Dikarya</taxon>
        <taxon>Ascomycota</taxon>
        <taxon>Pezizomycotina</taxon>
        <taxon>Sordariomycetes</taxon>
        <taxon>Sordariomycetidae</taxon>
        <taxon>Cephalothecales</taxon>
        <taxon>Cephalothecaceae</taxon>
        <taxon>Phialemonium</taxon>
    </lineage>
</organism>
<dbReference type="InterPro" id="IPR006175">
    <property type="entry name" value="YjgF/YER057c/UK114"/>
</dbReference>
<dbReference type="Proteomes" id="UP001586593">
    <property type="component" value="Unassembled WGS sequence"/>
</dbReference>
<dbReference type="CDD" id="cd00448">
    <property type="entry name" value="YjgF_YER057c_UK114_family"/>
    <property type="match status" value="1"/>
</dbReference>
<protein>
    <submittedName>
        <fullName evidence="2">Uncharacterized protein</fullName>
    </submittedName>
</protein>
<name>A0ABR3VXA8_9PEZI</name>
<dbReference type="Gene3D" id="3.30.1330.40">
    <property type="entry name" value="RutC-like"/>
    <property type="match status" value="1"/>
</dbReference>
<gene>
    <name evidence="2" type="ORF">VTK73DRAFT_10306</name>
</gene>
<comment type="similarity">
    <text evidence="1">Belongs to the RutC family.</text>
</comment>
<accession>A0ABR3VXA8</accession>
<evidence type="ECO:0000256" key="1">
    <source>
        <dbReference type="ARBA" id="ARBA00010552"/>
    </source>
</evidence>
<evidence type="ECO:0000313" key="2">
    <source>
        <dbReference type="EMBL" id="KAL1847647.1"/>
    </source>
</evidence>
<reference evidence="2 3" key="1">
    <citation type="journal article" date="2024" name="Commun. Biol.">
        <title>Comparative genomic analysis of thermophilic fungi reveals convergent evolutionary adaptations and gene losses.</title>
        <authorList>
            <person name="Steindorff A.S."/>
            <person name="Aguilar-Pontes M.V."/>
            <person name="Robinson A.J."/>
            <person name="Andreopoulos B."/>
            <person name="LaButti K."/>
            <person name="Kuo A."/>
            <person name="Mondo S."/>
            <person name="Riley R."/>
            <person name="Otillar R."/>
            <person name="Haridas S."/>
            <person name="Lipzen A."/>
            <person name="Grimwood J."/>
            <person name="Schmutz J."/>
            <person name="Clum A."/>
            <person name="Reid I.D."/>
            <person name="Moisan M.C."/>
            <person name="Butler G."/>
            <person name="Nguyen T.T.M."/>
            <person name="Dewar K."/>
            <person name="Conant G."/>
            <person name="Drula E."/>
            <person name="Henrissat B."/>
            <person name="Hansel C."/>
            <person name="Singer S."/>
            <person name="Hutchinson M.I."/>
            <person name="de Vries R.P."/>
            <person name="Natvig D.O."/>
            <person name="Powell A.J."/>
            <person name="Tsang A."/>
            <person name="Grigoriev I.V."/>
        </authorList>
    </citation>
    <scope>NUCLEOTIDE SEQUENCE [LARGE SCALE GENOMIC DNA]</scope>
    <source>
        <strain evidence="2 3">ATCC 24622</strain>
    </source>
</reference>
<evidence type="ECO:0000313" key="3">
    <source>
        <dbReference type="Proteomes" id="UP001586593"/>
    </source>
</evidence>